<dbReference type="InterPro" id="IPR019734">
    <property type="entry name" value="TPR_rpt"/>
</dbReference>
<keyword evidence="2 3" id="KW-0802">TPR repeat</keyword>
<dbReference type="Pfam" id="PF07719">
    <property type="entry name" value="TPR_2"/>
    <property type="match status" value="1"/>
</dbReference>
<proteinExistence type="predicted"/>
<dbReference type="PANTHER" id="PTHR45586">
    <property type="entry name" value="TPR REPEAT-CONTAINING PROTEIN PA4667"/>
    <property type="match status" value="1"/>
</dbReference>
<reference evidence="4 5" key="1">
    <citation type="submission" date="2018-05" db="EMBL/GenBank/DDBJ databases">
        <title>Marinilabilia rubrum sp. nov., isolated from saltern sediment.</title>
        <authorList>
            <person name="Zhang R."/>
        </authorList>
    </citation>
    <scope>NUCLEOTIDE SEQUENCE [LARGE SCALE GENOMIC DNA]</scope>
    <source>
        <strain evidence="4 5">WTE16</strain>
    </source>
</reference>
<dbReference type="SUPFAM" id="SSF48452">
    <property type="entry name" value="TPR-like"/>
    <property type="match status" value="3"/>
</dbReference>
<dbReference type="Pfam" id="PF13432">
    <property type="entry name" value="TPR_16"/>
    <property type="match status" value="1"/>
</dbReference>
<evidence type="ECO:0000313" key="5">
    <source>
        <dbReference type="Proteomes" id="UP000244956"/>
    </source>
</evidence>
<dbReference type="PROSITE" id="PS50005">
    <property type="entry name" value="TPR"/>
    <property type="match status" value="3"/>
</dbReference>
<dbReference type="AlphaFoldDB" id="A0A2U2B9J2"/>
<comment type="caution">
    <text evidence="4">The sequence shown here is derived from an EMBL/GenBank/DDBJ whole genome shotgun (WGS) entry which is preliminary data.</text>
</comment>
<dbReference type="PROSITE" id="PS51257">
    <property type="entry name" value="PROKAR_LIPOPROTEIN"/>
    <property type="match status" value="1"/>
</dbReference>
<feature type="repeat" description="TPR" evidence="3">
    <location>
        <begin position="218"/>
        <end position="251"/>
    </location>
</feature>
<keyword evidence="5" id="KW-1185">Reference proteome</keyword>
<dbReference type="RefSeq" id="WP_109264274.1">
    <property type="nucleotide sequence ID" value="NZ_QEWP01000006.1"/>
</dbReference>
<organism evidence="4 5">
    <name type="scientific">Marinilabilia rubra</name>
    <dbReference type="NCBI Taxonomy" id="2162893"/>
    <lineage>
        <taxon>Bacteria</taxon>
        <taxon>Pseudomonadati</taxon>
        <taxon>Bacteroidota</taxon>
        <taxon>Bacteroidia</taxon>
        <taxon>Marinilabiliales</taxon>
        <taxon>Marinilabiliaceae</taxon>
        <taxon>Marinilabilia</taxon>
    </lineage>
</organism>
<dbReference type="SMART" id="SM00386">
    <property type="entry name" value="HAT"/>
    <property type="match status" value="5"/>
</dbReference>
<evidence type="ECO:0000256" key="2">
    <source>
        <dbReference type="ARBA" id="ARBA00022803"/>
    </source>
</evidence>
<evidence type="ECO:0000313" key="4">
    <source>
        <dbReference type="EMBL" id="PWD99735.1"/>
    </source>
</evidence>
<dbReference type="InterPro" id="IPR013105">
    <property type="entry name" value="TPR_2"/>
</dbReference>
<dbReference type="Gene3D" id="1.25.40.10">
    <property type="entry name" value="Tetratricopeptide repeat domain"/>
    <property type="match status" value="2"/>
</dbReference>
<dbReference type="Pfam" id="PF13181">
    <property type="entry name" value="TPR_8"/>
    <property type="match status" value="1"/>
</dbReference>
<accession>A0A2U2B9J2</accession>
<dbReference type="InterPro" id="IPR003107">
    <property type="entry name" value="HAT"/>
</dbReference>
<dbReference type="OrthoDB" id="9814220at2"/>
<name>A0A2U2B9J2_9BACT</name>
<dbReference type="PANTHER" id="PTHR45586:SF1">
    <property type="entry name" value="LIPOPOLYSACCHARIDE ASSEMBLY PROTEIN B"/>
    <property type="match status" value="1"/>
</dbReference>
<dbReference type="SMART" id="SM00028">
    <property type="entry name" value="TPR"/>
    <property type="match status" value="8"/>
</dbReference>
<feature type="repeat" description="TPR" evidence="3">
    <location>
        <begin position="433"/>
        <end position="466"/>
    </location>
</feature>
<dbReference type="Proteomes" id="UP000244956">
    <property type="component" value="Unassembled WGS sequence"/>
</dbReference>
<feature type="repeat" description="TPR" evidence="3">
    <location>
        <begin position="327"/>
        <end position="360"/>
    </location>
</feature>
<dbReference type="InterPro" id="IPR051012">
    <property type="entry name" value="CellSynth/LPSAsmb/PSIAsmb"/>
</dbReference>
<dbReference type="EMBL" id="QEWP01000006">
    <property type="protein sequence ID" value="PWD99735.1"/>
    <property type="molecule type" value="Genomic_DNA"/>
</dbReference>
<sequence>MKNVFYILVIVVLSSCSVIKKSRVEGKVDNLDFSNVDVQLNDEQERKFNYYFYEGIRYKAINEPNKSFMYFAEALKIDSTCSSCAYELSRLLLGNENIEEAEKLMNRAVKYSPGNRYYVTLLSRIYQNNDKGEEAVKIAERLIELNDPEVDDYYFVAQVQVQNGLYEKAMVNLNIIENLVGINEGLSFEKYQIYLKNDEIKKAENELLKLIEKFPGNSDYHIYLGDFYLEQGDNRKAKEQYTKALDKDKDNGKVHFSMANYYMQMGDTARFKSELFEGFGSKNIEFDSKFRRFMPFVAQRKKENNPLKQKDIEKIFEILIDTHAYEAKTYGAYGNFLTSINKKEEAKDLFEEALNIDASQSEIWQEYLFLISSIQENDLLYEKSSEAVKFFPEIPLFRLFQGVSMFQMDKLEGAATTMEKGLENVEDNPGLKGRFHAYLGDIYHSLGNIEKCFSHYDKALEIDENDVIVLNNYSYYLALRGENLDKAENMSARTVELEPGNATYLDTYAWVLFKKGRYSEAKFIIERAVDNLEEPSGVVIEHYGDILFKNGDVEGAVEKWKKAIEIGDHSELIKEKIEKKEFIDGEE</sequence>
<dbReference type="InterPro" id="IPR011990">
    <property type="entry name" value="TPR-like_helical_dom_sf"/>
</dbReference>
<keyword evidence="1" id="KW-0677">Repeat</keyword>
<evidence type="ECO:0000256" key="1">
    <source>
        <dbReference type="ARBA" id="ARBA00022737"/>
    </source>
</evidence>
<dbReference type="GO" id="GO:0006396">
    <property type="term" value="P:RNA processing"/>
    <property type="evidence" value="ECO:0007669"/>
    <property type="project" value="InterPro"/>
</dbReference>
<protein>
    <submittedName>
        <fullName evidence="4">Uncharacterized protein</fullName>
    </submittedName>
</protein>
<evidence type="ECO:0000256" key="3">
    <source>
        <dbReference type="PROSITE-ProRule" id="PRU00339"/>
    </source>
</evidence>
<gene>
    <name evidence="4" type="ORF">DDZ16_09840</name>
</gene>
<dbReference type="Pfam" id="PF12895">
    <property type="entry name" value="ANAPC3"/>
    <property type="match status" value="1"/>
</dbReference>